<reference evidence="2 3" key="1">
    <citation type="journal article" date="2017" name="Front. Genet.">
        <title>Draft sequencing of the heterozygous diploid genome of Satsuma (Citrus unshiu Marc.) using a hybrid assembly approach.</title>
        <authorList>
            <person name="Shimizu T."/>
            <person name="Tanizawa Y."/>
            <person name="Mochizuki T."/>
            <person name="Nagasaki H."/>
            <person name="Yoshioka T."/>
            <person name="Toyoda A."/>
            <person name="Fujiyama A."/>
            <person name="Kaminuma E."/>
            <person name="Nakamura Y."/>
        </authorList>
    </citation>
    <scope>NUCLEOTIDE SEQUENCE [LARGE SCALE GENOMIC DNA]</scope>
    <source>
        <strain evidence="3">cv. Miyagawa wase</strain>
    </source>
</reference>
<evidence type="ECO:0000313" key="2">
    <source>
        <dbReference type="EMBL" id="GAY67401.1"/>
    </source>
</evidence>
<comment type="caution">
    <text evidence="2">The sequence shown here is derived from an EMBL/GenBank/DDBJ whole genome shotgun (WGS) entry which is preliminary data.</text>
</comment>
<sequence length="149" mass="16713">MAGLSTIGHLESSRLWDHDLPPSSHVGGHRRHRWTHREVRSPLTGRGNSEDPQTRINTRTLLILSLDYVTRRFTGTIMIRRSNRCGRDRGRTRLVVGLTPGDVPVGENDPVNEGIIESSTHEVVQQAPRNAPNIQQSIDRLAQIVTTMV</sequence>
<evidence type="ECO:0000256" key="1">
    <source>
        <dbReference type="SAM" id="MobiDB-lite"/>
    </source>
</evidence>
<keyword evidence="3" id="KW-1185">Reference proteome</keyword>
<accession>A0A2H5QRZ8</accession>
<proteinExistence type="predicted"/>
<dbReference type="AlphaFoldDB" id="A0A2H5QRZ8"/>
<name>A0A2H5QRZ8_CITUN</name>
<dbReference type="EMBL" id="BDQV01000696">
    <property type="protein sequence ID" value="GAY67401.1"/>
    <property type="molecule type" value="Genomic_DNA"/>
</dbReference>
<feature type="region of interest" description="Disordered" evidence="1">
    <location>
        <begin position="24"/>
        <end position="53"/>
    </location>
</feature>
<evidence type="ECO:0000313" key="3">
    <source>
        <dbReference type="Proteomes" id="UP000236630"/>
    </source>
</evidence>
<gene>
    <name evidence="2" type="ORF">CUMW_256140</name>
</gene>
<organism evidence="2 3">
    <name type="scientific">Citrus unshiu</name>
    <name type="common">Satsuma mandarin</name>
    <name type="synonym">Citrus nobilis var. unshiu</name>
    <dbReference type="NCBI Taxonomy" id="55188"/>
    <lineage>
        <taxon>Eukaryota</taxon>
        <taxon>Viridiplantae</taxon>
        <taxon>Streptophyta</taxon>
        <taxon>Embryophyta</taxon>
        <taxon>Tracheophyta</taxon>
        <taxon>Spermatophyta</taxon>
        <taxon>Magnoliopsida</taxon>
        <taxon>eudicotyledons</taxon>
        <taxon>Gunneridae</taxon>
        <taxon>Pentapetalae</taxon>
        <taxon>rosids</taxon>
        <taxon>malvids</taxon>
        <taxon>Sapindales</taxon>
        <taxon>Rutaceae</taxon>
        <taxon>Aurantioideae</taxon>
        <taxon>Citrus</taxon>
    </lineage>
</organism>
<dbReference type="Proteomes" id="UP000236630">
    <property type="component" value="Unassembled WGS sequence"/>
</dbReference>
<protein>
    <submittedName>
        <fullName evidence="2">Uncharacterized protein</fullName>
    </submittedName>
</protein>